<sequence length="652" mass="72179">MVDGTAVVYGATGVYETPVVYDVVPDSGNVDVTNWLVELDRIEEQLDADQLPDLPSAERSLSDSIAATEAYFQRSSNPDNYAAWMRYLDLDPLKTAIADEESIATRGRAAVALRSQMRGVERGLELIAMRQLRETLDQYITALRYSNPKRGLQLIERQLDGLRDLLAPEPNDDGVSSKDGEEGGDQSPAASPVHSWRDWDVEELATVEMLLEGLATVGQAKSLATDIRSRFSQPNLYVWVDGSVVTQAVTRPVNNPNDVNDCILGTRLRGQAQVTGNVTGQLLPQEGYVRLLIRMDGQFTTSTRGFRKPITLDSTGVGPVYAARQLAITEKGIVLGQTIATADLSTQIRRINHPLKIVRKIAMRKALEAKPEAERISRGRLQQRVLEGFDEETAQAATREFPDFDAVMRPWLLRLDFPPLTRTIGSTEQAVFVRAKMQRSLGFSTSTTPPSLSGLFSSTPGGVTPGGYAATVQVHQSLIDTTLGKLLAGETYTRQRIERIAEVLGAKLDERPSDEDPFEIDFANFRPVYVEADDQTLKLGIRGTRFAQGDRELKRPIEVSATYRLVIGPGNEMWMVRDPEVKLSFSGSRRLTISQTAIKTNIEESFDRLFPQELLHRKLQIPTTIAMPALAGKQVKIKAIDLTDGWISIAVR</sequence>
<organism evidence="2 3">
    <name type="scientific">Neorhodopirellula lusitana</name>
    <dbReference type="NCBI Taxonomy" id="445327"/>
    <lineage>
        <taxon>Bacteria</taxon>
        <taxon>Pseudomonadati</taxon>
        <taxon>Planctomycetota</taxon>
        <taxon>Planctomycetia</taxon>
        <taxon>Pirellulales</taxon>
        <taxon>Pirellulaceae</taxon>
        <taxon>Neorhodopirellula</taxon>
    </lineage>
</organism>
<comment type="caution">
    <text evidence="2">The sequence shown here is derived from an EMBL/GenBank/DDBJ whole genome shotgun (WGS) entry which is preliminary data.</text>
</comment>
<feature type="region of interest" description="Disordered" evidence="1">
    <location>
        <begin position="165"/>
        <end position="195"/>
    </location>
</feature>
<name>A0ABY1PT11_9BACT</name>
<evidence type="ECO:0000313" key="2">
    <source>
        <dbReference type="EMBL" id="SMP45923.1"/>
    </source>
</evidence>
<keyword evidence="3" id="KW-1185">Reference proteome</keyword>
<gene>
    <name evidence="2" type="ORF">SAMN06265222_10230</name>
</gene>
<accession>A0ABY1PT11</accession>
<evidence type="ECO:0000313" key="3">
    <source>
        <dbReference type="Proteomes" id="UP001158067"/>
    </source>
</evidence>
<dbReference type="Proteomes" id="UP001158067">
    <property type="component" value="Unassembled WGS sequence"/>
</dbReference>
<evidence type="ECO:0000256" key="1">
    <source>
        <dbReference type="SAM" id="MobiDB-lite"/>
    </source>
</evidence>
<dbReference type="EMBL" id="FXUG01000002">
    <property type="protein sequence ID" value="SMP45923.1"/>
    <property type="molecule type" value="Genomic_DNA"/>
</dbReference>
<reference evidence="2 3" key="1">
    <citation type="submission" date="2017-05" db="EMBL/GenBank/DDBJ databases">
        <authorList>
            <person name="Varghese N."/>
            <person name="Submissions S."/>
        </authorList>
    </citation>
    <scope>NUCLEOTIDE SEQUENCE [LARGE SCALE GENOMIC DNA]</scope>
    <source>
        <strain evidence="2 3">DSM 25457</strain>
    </source>
</reference>
<proteinExistence type="predicted"/>
<protein>
    <submittedName>
        <fullName evidence="2">Uncharacterized protein</fullName>
    </submittedName>
</protein>